<gene>
    <name evidence="1" type="ORF">TTHERM_000099919</name>
</gene>
<dbReference type="KEGG" id="tet:TTHERM_000099919"/>
<protein>
    <submittedName>
        <fullName evidence="1">Uncharacterized protein</fullName>
    </submittedName>
</protein>
<dbReference type="RefSeq" id="XP_012652060.1">
    <property type="nucleotide sequence ID" value="XM_012796606.1"/>
</dbReference>
<sequence>MYAYIGVSISVQAFILLQKAWNYIQMIKQIQNSKRNGNSTSTCNIVEQITDSNLDKLFEMLDQSKSNGKLGWKNHV</sequence>
<dbReference type="InParanoid" id="W7XJB9"/>
<evidence type="ECO:0000313" key="2">
    <source>
        <dbReference type="Proteomes" id="UP000009168"/>
    </source>
</evidence>
<name>W7XJB9_TETTS</name>
<proteinExistence type="predicted"/>
<dbReference type="EMBL" id="GG662767">
    <property type="protein sequence ID" value="EWS75386.1"/>
    <property type="molecule type" value="Genomic_DNA"/>
</dbReference>
<evidence type="ECO:0000313" key="1">
    <source>
        <dbReference type="EMBL" id="EWS75386.1"/>
    </source>
</evidence>
<organism evidence="1 2">
    <name type="scientific">Tetrahymena thermophila (strain SB210)</name>
    <dbReference type="NCBI Taxonomy" id="312017"/>
    <lineage>
        <taxon>Eukaryota</taxon>
        <taxon>Sar</taxon>
        <taxon>Alveolata</taxon>
        <taxon>Ciliophora</taxon>
        <taxon>Intramacronucleata</taxon>
        <taxon>Oligohymenophorea</taxon>
        <taxon>Hymenostomatida</taxon>
        <taxon>Tetrahymenina</taxon>
        <taxon>Tetrahymenidae</taxon>
        <taxon>Tetrahymena</taxon>
    </lineage>
</organism>
<dbReference type="GeneID" id="24437276"/>
<keyword evidence="2" id="KW-1185">Reference proteome</keyword>
<dbReference type="Proteomes" id="UP000009168">
    <property type="component" value="Unassembled WGS sequence"/>
</dbReference>
<accession>W7XJB9</accession>
<dbReference type="AlphaFoldDB" id="W7XJB9"/>
<dbReference type="eggNOG" id="KOG3525">
    <property type="taxonomic scope" value="Eukaryota"/>
</dbReference>
<reference evidence="2" key="1">
    <citation type="journal article" date="2006" name="PLoS Biol.">
        <title>Macronuclear genome sequence of the ciliate Tetrahymena thermophila, a model eukaryote.</title>
        <authorList>
            <person name="Eisen J.A."/>
            <person name="Coyne R.S."/>
            <person name="Wu M."/>
            <person name="Wu D."/>
            <person name="Thiagarajan M."/>
            <person name="Wortman J.R."/>
            <person name="Badger J.H."/>
            <person name="Ren Q."/>
            <person name="Amedeo P."/>
            <person name="Jones K.M."/>
            <person name="Tallon L.J."/>
            <person name="Delcher A.L."/>
            <person name="Salzberg S.L."/>
            <person name="Silva J.C."/>
            <person name="Haas B.J."/>
            <person name="Majoros W.H."/>
            <person name="Farzad M."/>
            <person name="Carlton J.M."/>
            <person name="Smith R.K. Jr."/>
            <person name="Garg J."/>
            <person name="Pearlman R.E."/>
            <person name="Karrer K.M."/>
            <person name="Sun L."/>
            <person name="Manning G."/>
            <person name="Elde N.C."/>
            <person name="Turkewitz A.P."/>
            <person name="Asai D.J."/>
            <person name="Wilkes D.E."/>
            <person name="Wang Y."/>
            <person name="Cai H."/>
            <person name="Collins K."/>
            <person name="Stewart B.A."/>
            <person name="Lee S.R."/>
            <person name="Wilamowska K."/>
            <person name="Weinberg Z."/>
            <person name="Ruzzo W.L."/>
            <person name="Wloga D."/>
            <person name="Gaertig J."/>
            <person name="Frankel J."/>
            <person name="Tsao C.-C."/>
            <person name="Gorovsky M.A."/>
            <person name="Keeling P.J."/>
            <person name="Waller R.F."/>
            <person name="Patron N.J."/>
            <person name="Cherry J.M."/>
            <person name="Stover N.A."/>
            <person name="Krieger C.J."/>
            <person name="del Toro C."/>
            <person name="Ryder H.F."/>
            <person name="Williamson S.C."/>
            <person name="Barbeau R.A."/>
            <person name="Hamilton E.P."/>
            <person name="Orias E."/>
        </authorList>
    </citation>
    <scope>NUCLEOTIDE SEQUENCE [LARGE SCALE GENOMIC DNA]</scope>
    <source>
        <strain evidence="2">SB210</strain>
    </source>
</reference>